<dbReference type="Pfam" id="PF00126">
    <property type="entry name" value="HTH_1"/>
    <property type="match status" value="1"/>
</dbReference>
<sequence length="298" mass="34237">MELRQLKTFRTVATLRSFHQAANVLHYAQSTVSEQIRTLEEDLNVSLFIRSGKQIMLTEAGELLLQYAQQILELEEEIKAEVTKLNEPQGSLTIRIPETMSIYYVPPLIKQFHQQFPKIRLNFNGCSYYSLPKELQSGITNLAFLINDTYQSAQIETETLFSVPLALVVHPEHRLAKQKKIATHDLKHELIFLPKADCSYRMMFEKTLAAEKIEPVVVMDVNSISAIKQYLMTGIGLTILPRIAVQEDISAGRLIVLPWKNPCLNAKLLMMWHKNSWRSPILQAFMEMTREMFRGSIS</sequence>
<dbReference type="PANTHER" id="PTHR30126:SF40">
    <property type="entry name" value="HTH-TYPE TRANSCRIPTIONAL REGULATOR GLTR"/>
    <property type="match status" value="1"/>
</dbReference>
<protein>
    <submittedName>
        <fullName evidence="7">Transcriptional regulator, LysR family</fullName>
    </submittedName>
</protein>
<evidence type="ECO:0000256" key="4">
    <source>
        <dbReference type="ARBA" id="ARBA00023163"/>
    </source>
</evidence>
<evidence type="ECO:0000256" key="5">
    <source>
        <dbReference type="SAM" id="Coils"/>
    </source>
</evidence>
<proteinExistence type="inferred from homology"/>
<dbReference type="CDD" id="cd05466">
    <property type="entry name" value="PBP2_LTTR_substrate"/>
    <property type="match status" value="1"/>
</dbReference>
<dbReference type="PROSITE" id="PS50931">
    <property type="entry name" value="HTH_LYSR"/>
    <property type="match status" value="1"/>
</dbReference>
<keyword evidence="3" id="KW-0238">DNA-binding</keyword>
<dbReference type="GO" id="GO:0000976">
    <property type="term" value="F:transcription cis-regulatory region binding"/>
    <property type="evidence" value="ECO:0007669"/>
    <property type="project" value="TreeGrafter"/>
</dbReference>
<evidence type="ECO:0000259" key="6">
    <source>
        <dbReference type="PROSITE" id="PS50931"/>
    </source>
</evidence>
<dbReference type="FunFam" id="1.10.10.10:FF:000001">
    <property type="entry name" value="LysR family transcriptional regulator"/>
    <property type="match status" value="1"/>
</dbReference>
<evidence type="ECO:0000256" key="1">
    <source>
        <dbReference type="ARBA" id="ARBA00009437"/>
    </source>
</evidence>
<dbReference type="SUPFAM" id="SSF53850">
    <property type="entry name" value="Periplasmic binding protein-like II"/>
    <property type="match status" value="1"/>
</dbReference>
<keyword evidence="2" id="KW-0805">Transcription regulation</keyword>
<dbReference type="GO" id="GO:0003700">
    <property type="term" value="F:DNA-binding transcription factor activity"/>
    <property type="evidence" value="ECO:0007669"/>
    <property type="project" value="InterPro"/>
</dbReference>
<comment type="similarity">
    <text evidence="1">Belongs to the LysR transcriptional regulatory family.</text>
</comment>
<reference evidence="7" key="1">
    <citation type="journal article" date="2015" name="PeerJ">
        <title>First genomic representation of candidate bacterial phylum KSB3 points to enhanced environmental sensing as a trigger of wastewater bulking.</title>
        <authorList>
            <person name="Sekiguchi Y."/>
            <person name="Ohashi A."/>
            <person name="Parks D.H."/>
            <person name="Yamauchi T."/>
            <person name="Tyson G.W."/>
            <person name="Hugenholtz P."/>
        </authorList>
    </citation>
    <scope>NUCLEOTIDE SEQUENCE [LARGE SCALE GENOMIC DNA]</scope>
</reference>
<dbReference type="Gene3D" id="1.10.10.10">
    <property type="entry name" value="Winged helix-like DNA-binding domain superfamily/Winged helix DNA-binding domain"/>
    <property type="match status" value="1"/>
</dbReference>
<organism evidence="7">
    <name type="scientific">Candidatus Moduliflexus flocculans</name>
    <dbReference type="NCBI Taxonomy" id="1499966"/>
    <lineage>
        <taxon>Bacteria</taxon>
        <taxon>Candidatus Moduliflexota</taxon>
        <taxon>Candidatus Moduliflexia</taxon>
        <taxon>Candidatus Moduliflexales</taxon>
        <taxon>Candidatus Moduliflexaceae</taxon>
    </lineage>
</organism>
<name>A0A081BPC3_9BACT</name>
<dbReference type="Gene3D" id="3.40.190.290">
    <property type="match status" value="1"/>
</dbReference>
<evidence type="ECO:0000313" key="7">
    <source>
        <dbReference type="EMBL" id="GAK52239.1"/>
    </source>
</evidence>
<keyword evidence="4" id="KW-0804">Transcription</keyword>
<dbReference type="InterPro" id="IPR036390">
    <property type="entry name" value="WH_DNA-bd_sf"/>
</dbReference>
<dbReference type="AlphaFoldDB" id="A0A081BPC3"/>
<evidence type="ECO:0000313" key="8">
    <source>
        <dbReference type="Proteomes" id="UP000030700"/>
    </source>
</evidence>
<keyword evidence="5" id="KW-0175">Coiled coil</keyword>
<dbReference type="EMBL" id="DF820458">
    <property type="protein sequence ID" value="GAK52239.1"/>
    <property type="molecule type" value="Genomic_DNA"/>
</dbReference>
<dbReference type="SUPFAM" id="SSF46785">
    <property type="entry name" value="Winged helix' DNA-binding domain"/>
    <property type="match status" value="1"/>
</dbReference>
<gene>
    <name evidence="7" type="ORF">U14_03490</name>
</gene>
<dbReference type="PRINTS" id="PR00039">
    <property type="entry name" value="HTHLYSR"/>
</dbReference>
<keyword evidence="8" id="KW-1185">Reference proteome</keyword>
<evidence type="ECO:0000256" key="2">
    <source>
        <dbReference type="ARBA" id="ARBA00023015"/>
    </source>
</evidence>
<dbReference type="InterPro" id="IPR005119">
    <property type="entry name" value="LysR_subst-bd"/>
</dbReference>
<dbReference type="Proteomes" id="UP000030700">
    <property type="component" value="Unassembled WGS sequence"/>
</dbReference>
<dbReference type="Pfam" id="PF03466">
    <property type="entry name" value="LysR_substrate"/>
    <property type="match status" value="1"/>
</dbReference>
<dbReference type="InterPro" id="IPR036388">
    <property type="entry name" value="WH-like_DNA-bd_sf"/>
</dbReference>
<feature type="domain" description="HTH lysR-type" evidence="6">
    <location>
        <begin position="1"/>
        <end position="58"/>
    </location>
</feature>
<dbReference type="HOGENOM" id="CLU_039613_6_1_0"/>
<dbReference type="PANTHER" id="PTHR30126">
    <property type="entry name" value="HTH-TYPE TRANSCRIPTIONAL REGULATOR"/>
    <property type="match status" value="1"/>
</dbReference>
<dbReference type="STRING" id="1499966.U14_03490"/>
<accession>A0A081BPC3</accession>
<feature type="coiled-coil region" evidence="5">
    <location>
        <begin position="57"/>
        <end position="84"/>
    </location>
</feature>
<evidence type="ECO:0000256" key="3">
    <source>
        <dbReference type="ARBA" id="ARBA00023125"/>
    </source>
</evidence>
<dbReference type="InterPro" id="IPR000847">
    <property type="entry name" value="LysR_HTH_N"/>
</dbReference>